<feature type="region of interest" description="Disordered" evidence="1">
    <location>
        <begin position="64"/>
        <end position="88"/>
    </location>
</feature>
<sequence length="88" mass="9725">MQSKKLDILADKRKQNGQVLMMLANYCRKHRMLDINLGCLSLDAMDRIGNEIADLFVDRVGLHQKKTPPETGAQSNKGKAGSQGLSRG</sequence>
<evidence type="ECO:0000256" key="1">
    <source>
        <dbReference type="SAM" id="MobiDB-lite"/>
    </source>
</evidence>
<dbReference type="Proteomes" id="UP000193409">
    <property type="component" value="Unassembled WGS sequence"/>
</dbReference>
<name>A0A1Y5SPG3_9RHOB</name>
<proteinExistence type="predicted"/>
<organism evidence="2 3">
    <name type="scientific">Pseudoruegeria aquimaris</name>
    <dbReference type="NCBI Taxonomy" id="393663"/>
    <lineage>
        <taxon>Bacteria</taxon>
        <taxon>Pseudomonadati</taxon>
        <taxon>Pseudomonadota</taxon>
        <taxon>Alphaproteobacteria</taxon>
        <taxon>Rhodobacterales</taxon>
        <taxon>Roseobacteraceae</taxon>
        <taxon>Pseudoruegeria</taxon>
    </lineage>
</organism>
<dbReference type="AlphaFoldDB" id="A0A1Y5SPG3"/>
<reference evidence="2 3" key="1">
    <citation type="submission" date="2017-03" db="EMBL/GenBank/DDBJ databases">
        <authorList>
            <person name="Afonso C.L."/>
            <person name="Miller P.J."/>
            <person name="Scott M.A."/>
            <person name="Spackman E."/>
            <person name="Goraichik I."/>
            <person name="Dimitrov K.M."/>
            <person name="Suarez D.L."/>
            <person name="Swayne D.E."/>
        </authorList>
    </citation>
    <scope>NUCLEOTIDE SEQUENCE [LARGE SCALE GENOMIC DNA]</scope>
    <source>
        <strain evidence="2 3">CECT 7680</strain>
    </source>
</reference>
<gene>
    <name evidence="2" type="ORF">PSA7680_02115</name>
</gene>
<dbReference type="RefSeq" id="WP_085868664.1">
    <property type="nucleotide sequence ID" value="NZ_FWFQ01000013.1"/>
</dbReference>
<protein>
    <submittedName>
        <fullName evidence="2">Uncharacterized protein</fullName>
    </submittedName>
</protein>
<keyword evidence="3" id="KW-1185">Reference proteome</keyword>
<evidence type="ECO:0000313" key="3">
    <source>
        <dbReference type="Proteomes" id="UP000193409"/>
    </source>
</evidence>
<accession>A0A1Y5SPG3</accession>
<dbReference type="EMBL" id="FWFQ01000013">
    <property type="protein sequence ID" value="SLN42355.1"/>
    <property type="molecule type" value="Genomic_DNA"/>
</dbReference>
<feature type="compositionally biased region" description="Polar residues" evidence="1">
    <location>
        <begin position="72"/>
        <end position="88"/>
    </location>
</feature>
<evidence type="ECO:0000313" key="2">
    <source>
        <dbReference type="EMBL" id="SLN42355.1"/>
    </source>
</evidence>
<dbReference type="OrthoDB" id="9935523at2"/>